<keyword evidence="4" id="KW-1185">Reference proteome</keyword>
<dbReference type="AlphaFoldDB" id="A0A098GG98"/>
<dbReference type="Proteomes" id="UP000182998">
    <property type="component" value="Unassembled WGS sequence"/>
</dbReference>
<evidence type="ECO:0000313" key="1">
    <source>
        <dbReference type="EMBL" id="CEG61012.1"/>
    </source>
</evidence>
<reference evidence="3" key="1">
    <citation type="submission" date="2014-09" db="EMBL/GenBank/DDBJ databases">
        <authorList>
            <person name="Gomez-Valero L."/>
        </authorList>
    </citation>
    <scope>NUCLEOTIDE SEQUENCE [LARGE SCALE GENOMIC DNA]</scope>
    <source>
        <strain evidence="3">ATCC33218</strain>
    </source>
</reference>
<accession>A0A098GG98</accession>
<name>A0A098GG98_LEGMI</name>
<dbReference type="STRING" id="451.B6N58_07365"/>
<gene>
    <name evidence="1" type="ORF">LMI_1716</name>
    <name evidence="2" type="ORF">SAMN02982997_02580</name>
</gene>
<dbReference type="KEGG" id="tmc:LMI_1716"/>
<evidence type="ECO:0000313" key="3">
    <source>
        <dbReference type="Proteomes" id="UP000032414"/>
    </source>
</evidence>
<dbReference type="HOGENOM" id="CLU_483885_0_0_6"/>
<proteinExistence type="predicted"/>
<evidence type="ECO:0000313" key="4">
    <source>
        <dbReference type="Proteomes" id="UP000182998"/>
    </source>
</evidence>
<protein>
    <submittedName>
        <fullName evidence="1">Uncharacterized protein</fullName>
    </submittedName>
</protein>
<reference evidence="2 4" key="3">
    <citation type="submission" date="2016-10" db="EMBL/GenBank/DDBJ databases">
        <authorList>
            <person name="Varghese N."/>
            <person name="Submissions S."/>
        </authorList>
    </citation>
    <scope>NUCLEOTIDE SEQUENCE [LARGE SCALE GENOMIC DNA]</scope>
    <source>
        <strain evidence="2 4">ATCC 33218</strain>
    </source>
</reference>
<dbReference type="RefSeq" id="WP_083012222.1">
    <property type="nucleotide sequence ID" value="NZ_JBLTLH010000001.1"/>
</dbReference>
<dbReference type="EMBL" id="FMVN01000014">
    <property type="protein sequence ID" value="SCY70433.1"/>
    <property type="molecule type" value="Genomic_DNA"/>
</dbReference>
<evidence type="ECO:0000313" key="2">
    <source>
        <dbReference type="EMBL" id="SCY70433.1"/>
    </source>
</evidence>
<organism evidence="1 3">
    <name type="scientific">Legionella micdadei</name>
    <name type="common">Tatlockia micdadei</name>
    <dbReference type="NCBI Taxonomy" id="451"/>
    <lineage>
        <taxon>Bacteria</taxon>
        <taxon>Pseudomonadati</taxon>
        <taxon>Pseudomonadota</taxon>
        <taxon>Gammaproteobacteria</taxon>
        <taxon>Legionellales</taxon>
        <taxon>Legionellaceae</taxon>
        <taxon>Legionella</taxon>
    </lineage>
</organism>
<reference evidence="1" key="2">
    <citation type="submission" date="2014-09" db="EMBL/GenBank/DDBJ databases">
        <authorList>
            <person name="GOMEZ-VALERO Laura"/>
        </authorList>
    </citation>
    <scope>NUCLEOTIDE SEQUENCE</scope>
    <source>
        <strain evidence="1">ATCC33218</strain>
    </source>
</reference>
<sequence>MINSSEVLNSGNIEMDFAGPIILYMIDQNGYGDVSLAIKIAKFLIKKYPHATLHIIGEGSSFKKIAEIDSDFWTNKLYSNINFIDRGSTWQLSQDFYNEAWLEIETAIFDNSLAYSKPSTPHPQIFIGEYGLYEKSPYNPPIICLSGNIGKDYPGILIEPDLKQFSCLKPSEKGKLRRKIITDMNDPLLQSQILAGRDGSELEFINQNSFAYSYYNFPISYKRAAVVYAASNDKQHANYFVSASDKNNKDKVIFEMLSDDSFREELAKLGYSKISFYTGDSEVPTDTVLLNKLNPDAREFRVFHRKRFSHDLALNLMRLSDMCGVAGDQSLTEAISLGAIPIPEEWHSQINIIDQIATNYYNKTVMAAVYNHTWRKQRESDIVLWVKAGKIIHGNRQEVATVISKIQEEANLYNALEYQLNLEFSKELQTKISEYNRLFIKELSKYTNSLKNEKYTAFLIATEIARYYAKYKPFEPLLLSKILHTIETHVGEKFSHIEPIKNLTVGGNYSRLIRDSKSNSFLKSFTHIPSGNTQLVSKLKKLYQTFFAGNDSKRSDETNIPMI</sequence>
<dbReference type="EMBL" id="LN614830">
    <property type="protein sequence ID" value="CEG61012.1"/>
    <property type="molecule type" value="Genomic_DNA"/>
</dbReference>
<dbReference type="Proteomes" id="UP000032414">
    <property type="component" value="Chromosome I"/>
</dbReference>
<dbReference type="PATRIC" id="fig|451.8.peg.1581"/>